<name>A0A1F5AF16_9BACT</name>
<evidence type="ECO:0000256" key="2">
    <source>
        <dbReference type="ARBA" id="ARBA00011238"/>
    </source>
</evidence>
<dbReference type="InterPro" id="IPR019752">
    <property type="entry name" value="Pyrv/ketoisovalerate_OxRed_cat"/>
</dbReference>
<dbReference type="Proteomes" id="UP000177701">
    <property type="component" value="Unassembled WGS sequence"/>
</dbReference>
<evidence type="ECO:0000256" key="1">
    <source>
        <dbReference type="ARBA" id="ARBA00002995"/>
    </source>
</evidence>
<evidence type="ECO:0000313" key="7">
    <source>
        <dbReference type="EMBL" id="OGD17095.1"/>
    </source>
</evidence>
<accession>A0A1F5AF16</accession>
<dbReference type="GO" id="GO:0043805">
    <property type="term" value="F:indolepyruvate ferredoxin oxidoreductase activity"/>
    <property type="evidence" value="ECO:0007669"/>
    <property type="project" value="UniProtKB-EC"/>
</dbReference>
<evidence type="ECO:0000313" key="8">
    <source>
        <dbReference type="Proteomes" id="UP000177701"/>
    </source>
</evidence>
<dbReference type="SUPFAM" id="SSF53323">
    <property type="entry name" value="Pyruvate-ferredoxin oxidoreductase, PFOR, domain III"/>
    <property type="match status" value="1"/>
</dbReference>
<evidence type="ECO:0000256" key="3">
    <source>
        <dbReference type="ARBA" id="ARBA00023002"/>
    </source>
</evidence>
<dbReference type="InterPro" id="IPR002869">
    <property type="entry name" value="Pyrv_flavodox_OxRed_cen"/>
</dbReference>
<dbReference type="EMBL" id="MEYH01000018">
    <property type="protein sequence ID" value="OGD17095.1"/>
    <property type="molecule type" value="Genomic_DNA"/>
</dbReference>
<evidence type="ECO:0000259" key="6">
    <source>
        <dbReference type="Pfam" id="PF01558"/>
    </source>
</evidence>
<protein>
    <recommendedName>
        <fullName evidence="5">Indolepyruvate ferredoxin oxidoreductase subunit beta</fullName>
        <ecNumber evidence="5">1.2.7.8</ecNumber>
    </recommendedName>
</protein>
<organism evidence="7 8">
    <name type="scientific">Candidatus Sediminicultor quintus</name>
    <dbReference type="NCBI Taxonomy" id="1797291"/>
    <lineage>
        <taxon>Bacteria</taxon>
        <taxon>Pseudomonadati</taxon>
        <taxon>Atribacterota</taxon>
        <taxon>Candidatus Phoenicimicrobiia</taxon>
        <taxon>Candidatus Pheonicimicrobiales</taxon>
        <taxon>Candidatus Phoenicimicrobiaceae</taxon>
        <taxon>Candidatus Sediminicultor</taxon>
    </lineage>
</organism>
<proteinExistence type="predicted"/>
<evidence type="ECO:0000256" key="5">
    <source>
        <dbReference type="NCBIfam" id="TIGR03334"/>
    </source>
</evidence>
<dbReference type="PANTHER" id="PTHR43854">
    <property type="entry name" value="INDOLEPYRUVATE OXIDOREDUCTASE SUBUNIT IORB"/>
    <property type="match status" value="1"/>
</dbReference>
<dbReference type="NCBIfam" id="NF005323">
    <property type="entry name" value="PRK06853.1-3"/>
    <property type="match status" value="1"/>
</dbReference>
<dbReference type="Pfam" id="PF01558">
    <property type="entry name" value="POR"/>
    <property type="match status" value="1"/>
</dbReference>
<dbReference type="EC" id="1.2.7.8" evidence="5"/>
<dbReference type="Gene3D" id="3.40.920.10">
    <property type="entry name" value="Pyruvate-ferredoxin oxidoreductase, PFOR, domain III"/>
    <property type="match status" value="1"/>
</dbReference>
<gene>
    <name evidence="7" type="ORF">A2V47_06420</name>
</gene>
<reference evidence="7 8" key="1">
    <citation type="journal article" date="2016" name="Nat. Commun.">
        <title>Thousands of microbial genomes shed light on interconnected biogeochemical processes in an aquifer system.</title>
        <authorList>
            <person name="Anantharaman K."/>
            <person name="Brown C.T."/>
            <person name="Hug L.A."/>
            <person name="Sharon I."/>
            <person name="Castelle C.J."/>
            <person name="Probst A.J."/>
            <person name="Thomas B.C."/>
            <person name="Singh A."/>
            <person name="Wilkins M.J."/>
            <person name="Karaoz U."/>
            <person name="Brodie E.L."/>
            <person name="Williams K.H."/>
            <person name="Hubbard S.S."/>
            <person name="Banfield J.F."/>
        </authorList>
    </citation>
    <scope>NUCLEOTIDE SEQUENCE [LARGE SCALE GENOMIC DNA]</scope>
</reference>
<feature type="domain" description="Pyruvate/ketoisovalerate oxidoreductase catalytic" evidence="6">
    <location>
        <begin position="13"/>
        <end position="192"/>
    </location>
</feature>
<comment type="subunit">
    <text evidence="2">Heterodimer of the IorA and IorB subunits.</text>
</comment>
<dbReference type="AlphaFoldDB" id="A0A1F5AF16"/>
<comment type="caution">
    <text evidence="7">The sequence shown here is derived from an EMBL/GenBank/DDBJ whole genome shotgun (WGS) entry which is preliminary data.</text>
</comment>
<dbReference type="NCBIfam" id="TIGR03334">
    <property type="entry name" value="IOR_beta"/>
    <property type="match status" value="1"/>
</dbReference>
<dbReference type="STRING" id="1797291.A2V47_06420"/>
<dbReference type="InterPro" id="IPR017719">
    <property type="entry name" value="Indolepyruvate_Fd_OxRdtase_bsu"/>
</dbReference>
<sequence length="205" mass="22016">MKNIYRIQFIGVGGQGTIKASTIVGEAAMKKGLNVVMSEVHGMARRGGTVVTELKIGEAHSPLIEEGAADLLIAFEPAEALRSLNKINCNSFVIVNSAPIVPFTVSLGISEYPELSSVFDELKAKIKNLSIINAQKIAKEAGSIISENMVLLGAAVATPEFPVDKDLVIQSIKENLPPKSIETNLKAFELGFKEIKKGIKNISNR</sequence>
<evidence type="ECO:0000256" key="4">
    <source>
        <dbReference type="ARBA" id="ARBA00048332"/>
    </source>
</evidence>
<comment type="function">
    <text evidence="1">Catalyzes the ferredoxin-dependent oxidative decarboxylation of arylpyruvates.</text>
</comment>
<dbReference type="InterPro" id="IPR052198">
    <property type="entry name" value="IorB_Oxidoreductase"/>
</dbReference>
<keyword evidence="3" id="KW-0560">Oxidoreductase</keyword>
<keyword evidence="7" id="KW-0670">Pyruvate</keyword>
<comment type="catalytic activity">
    <reaction evidence="4">
        <text>indole-3-pyruvate + 2 oxidized [2Fe-2S]-[ferredoxin] + CoA = (indol-3-yl)acetyl-CoA + 2 reduced [2Fe-2S]-[ferredoxin] + CO2 + H(+)</text>
        <dbReference type="Rhea" id="RHEA:12645"/>
        <dbReference type="Rhea" id="RHEA-COMP:10000"/>
        <dbReference type="Rhea" id="RHEA-COMP:10001"/>
        <dbReference type="ChEBI" id="CHEBI:15378"/>
        <dbReference type="ChEBI" id="CHEBI:16526"/>
        <dbReference type="ChEBI" id="CHEBI:17640"/>
        <dbReference type="ChEBI" id="CHEBI:33737"/>
        <dbReference type="ChEBI" id="CHEBI:33738"/>
        <dbReference type="ChEBI" id="CHEBI:57271"/>
        <dbReference type="ChEBI" id="CHEBI:57287"/>
        <dbReference type="EC" id="1.2.7.8"/>
    </reaction>
</comment>
<dbReference type="PANTHER" id="PTHR43854:SF1">
    <property type="entry name" value="INDOLEPYRUVATE OXIDOREDUCTASE SUBUNIT IORB"/>
    <property type="match status" value="1"/>
</dbReference>